<protein>
    <submittedName>
        <fullName evidence="2">Uncharacterized protein</fullName>
    </submittedName>
</protein>
<evidence type="ECO:0000313" key="3">
    <source>
        <dbReference type="Proteomes" id="UP001419268"/>
    </source>
</evidence>
<dbReference type="AlphaFoldDB" id="A0AAP0EQK0"/>
<reference evidence="2 3" key="1">
    <citation type="submission" date="2024-01" db="EMBL/GenBank/DDBJ databases">
        <title>Genome assemblies of Stephania.</title>
        <authorList>
            <person name="Yang L."/>
        </authorList>
    </citation>
    <scope>NUCLEOTIDE SEQUENCE [LARGE SCALE GENOMIC DNA]</scope>
    <source>
        <strain evidence="2">JXDWG</strain>
        <tissue evidence="2">Leaf</tissue>
    </source>
</reference>
<evidence type="ECO:0000256" key="1">
    <source>
        <dbReference type="SAM" id="MobiDB-lite"/>
    </source>
</evidence>
<organism evidence="2 3">
    <name type="scientific">Stephania cephalantha</name>
    <dbReference type="NCBI Taxonomy" id="152367"/>
    <lineage>
        <taxon>Eukaryota</taxon>
        <taxon>Viridiplantae</taxon>
        <taxon>Streptophyta</taxon>
        <taxon>Embryophyta</taxon>
        <taxon>Tracheophyta</taxon>
        <taxon>Spermatophyta</taxon>
        <taxon>Magnoliopsida</taxon>
        <taxon>Ranunculales</taxon>
        <taxon>Menispermaceae</taxon>
        <taxon>Menispermoideae</taxon>
        <taxon>Cissampelideae</taxon>
        <taxon>Stephania</taxon>
    </lineage>
</organism>
<keyword evidence="3" id="KW-1185">Reference proteome</keyword>
<gene>
    <name evidence="2" type="ORF">Scep_026496</name>
</gene>
<evidence type="ECO:0000313" key="2">
    <source>
        <dbReference type="EMBL" id="KAK9095027.1"/>
    </source>
</evidence>
<comment type="caution">
    <text evidence="2">The sequence shown here is derived from an EMBL/GenBank/DDBJ whole genome shotgun (WGS) entry which is preliminary data.</text>
</comment>
<feature type="region of interest" description="Disordered" evidence="1">
    <location>
        <begin position="1"/>
        <end position="62"/>
    </location>
</feature>
<accession>A0AAP0EQK0</accession>
<feature type="compositionally biased region" description="Acidic residues" evidence="1">
    <location>
        <begin position="19"/>
        <end position="34"/>
    </location>
</feature>
<name>A0AAP0EQK0_9MAGN</name>
<feature type="compositionally biased region" description="Basic residues" evidence="1">
    <location>
        <begin position="1"/>
        <end position="13"/>
    </location>
</feature>
<proteinExistence type="predicted"/>
<sequence length="231" mass="25634">MWKSSRSSRKKWSRSSSNVDEEGGVTEAWEEDDGLDIRDERANNFSGEVGGDGIKDSNVGDDEIRNEFENGKGKKYWWETETGDEVDLHFKSGFNLNSVASIEPMLSATINLTSVRDPDPSKKSPCDPSQPFSLRDAAGFYAFLTRIEEMENFIYDAITKLSVLARLKNMDEMVGEGRRVISGGLHMILTDIANMRNCIGASFVLNPNMRASFALNAGNGVTYLEDDAPLV</sequence>
<dbReference type="Proteomes" id="UP001419268">
    <property type="component" value="Unassembled WGS sequence"/>
</dbReference>
<dbReference type="EMBL" id="JBBNAG010000011">
    <property type="protein sequence ID" value="KAK9095027.1"/>
    <property type="molecule type" value="Genomic_DNA"/>
</dbReference>